<comment type="similarity">
    <text evidence="1">Belongs to the actin family.</text>
</comment>
<dbReference type="Gene3D" id="3.30.420.40">
    <property type="match status" value="2"/>
</dbReference>
<accession>A0ABR2VHB3</accession>
<evidence type="ECO:0000256" key="2">
    <source>
        <dbReference type="SAM" id="MobiDB-lite"/>
    </source>
</evidence>
<dbReference type="EMBL" id="JARVKF010000002">
    <property type="protein sequence ID" value="KAK9426323.1"/>
    <property type="molecule type" value="Genomic_DNA"/>
</dbReference>
<name>A0ABR2VHB3_9PEZI</name>
<dbReference type="SUPFAM" id="SSF53067">
    <property type="entry name" value="Actin-like ATPase domain"/>
    <property type="match status" value="2"/>
</dbReference>
<proteinExistence type="inferred from homology"/>
<dbReference type="Gene3D" id="3.90.640.10">
    <property type="entry name" value="Actin, Chain A, domain 4"/>
    <property type="match status" value="1"/>
</dbReference>
<dbReference type="Pfam" id="PF00022">
    <property type="entry name" value="Actin"/>
    <property type="match status" value="1"/>
</dbReference>
<dbReference type="SMART" id="SM00268">
    <property type="entry name" value="ACTIN"/>
    <property type="match status" value="1"/>
</dbReference>
<gene>
    <name evidence="3" type="ORF">SUNI508_02764</name>
</gene>
<evidence type="ECO:0000313" key="3">
    <source>
        <dbReference type="EMBL" id="KAK9426323.1"/>
    </source>
</evidence>
<protein>
    <recommendedName>
        <fullName evidence="5">Actin-like ATPase domain-containing protein</fullName>
    </recommendedName>
</protein>
<feature type="compositionally biased region" description="Polar residues" evidence="2">
    <location>
        <begin position="13"/>
        <end position="25"/>
    </location>
</feature>
<reference evidence="3 4" key="1">
    <citation type="journal article" date="2024" name="J. Plant Pathol.">
        <title>Sequence and assembly of the genome of Seiridium unicorne, isolate CBS 538.82, causal agent of cypress canker disease.</title>
        <authorList>
            <person name="Scali E."/>
            <person name="Rocca G.D."/>
            <person name="Danti R."/>
            <person name="Garbelotto M."/>
            <person name="Barberini S."/>
            <person name="Baroncelli R."/>
            <person name="Emiliani G."/>
        </authorList>
    </citation>
    <scope>NUCLEOTIDE SEQUENCE [LARGE SCALE GENOMIC DNA]</scope>
    <source>
        <strain evidence="3 4">BM-138-508</strain>
    </source>
</reference>
<feature type="compositionally biased region" description="Polar residues" evidence="2">
    <location>
        <begin position="39"/>
        <end position="49"/>
    </location>
</feature>
<organism evidence="3 4">
    <name type="scientific">Seiridium unicorne</name>
    <dbReference type="NCBI Taxonomy" id="138068"/>
    <lineage>
        <taxon>Eukaryota</taxon>
        <taxon>Fungi</taxon>
        <taxon>Dikarya</taxon>
        <taxon>Ascomycota</taxon>
        <taxon>Pezizomycotina</taxon>
        <taxon>Sordariomycetes</taxon>
        <taxon>Xylariomycetidae</taxon>
        <taxon>Amphisphaeriales</taxon>
        <taxon>Sporocadaceae</taxon>
        <taxon>Seiridium</taxon>
    </lineage>
</organism>
<keyword evidence="4" id="KW-1185">Reference proteome</keyword>
<evidence type="ECO:0008006" key="5">
    <source>
        <dbReference type="Google" id="ProtNLM"/>
    </source>
</evidence>
<dbReference type="Proteomes" id="UP001408356">
    <property type="component" value="Unassembled WGS sequence"/>
</dbReference>
<evidence type="ECO:0000256" key="1">
    <source>
        <dbReference type="RuleBase" id="RU000487"/>
    </source>
</evidence>
<feature type="region of interest" description="Disordered" evidence="2">
    <location>
        <begin position="1"/>
        <end position="49"/>
    </location>
</feature>
<dbReference type="InterPro" id="IPR004000">
    <property type="entry name" value="Actin"/>
</dbReference>
<comment type="caution">
    <text evidence="3">The sequence shown here is derived from an EMBL/GenBank/DDBJ whole genome shotgun (WGS) entry which is preliminary data.</text>
</comment>
<feature type="region of interest" description="Disordered" evidence="2">
    <location>
        <begin position="427"/>
        <end position="474"/>
    </location>
</feature>
<evidence type="ECO:0000313" key="4">
    <source>
        <dbReference type="Proteomes" id="UP001408356"/>
    </source>
</evidence>
<sequence length="579" mass="62980">MSSSAAASLPHRSVSSMRTGGQSTKEGALGVPHTPIRPLSTSVLGSPSSGRAEEDAIVIELGCRNTRVGFAGDSHPKRIVSFDAESDKRTGDLRVWETGYAAGWRTRLAGRPWGHHQELYQLECRGQDLALVGDKLERGLRDAFTRYMLIDSKPRRISLVLPPALPLPLLSSVLDTIFSRFQPPSISLLSSPVAAAFAAGMRSALVVDIGWHETTITGVYEYREVNTWRTTRAGKRLLEETRNFLVNVIEGRTPDATQHMSPVADDVVSFEDCEEIATRMLWCRKAHRKPNQGAPEGLPTLHEQDETEAIDPSEDTTLTPIFLSSYELPRNVQIPFSRLSEPCETAFFETLYGPANFDDEEMPLHLLVYLSLLKLPVDVRAICMSRIIFTGGCSNILGLRGRIFDEVSLLAEERGWDPIRGRGVHAYKNNPKLKRSGRSSQAGEGPVSVVPSPATGESKSESAMPLGPAHVTPEEDPIESAVLKEKGYKPPAQGTLRAIDSMGPWVGASLATQLKIPALAVIDRDLWLQQGIGGASKPNEIDVQAQQTRASRQSMGPGGLLRGQGASGGSWTLGVWGAV</sequence>
<dbReference type="InterPro" id="IPR043129">
    <property type="entry name" value="ATPase_NBD"/>
</dbReference>
<dbReference type="PANTHER" id="PTHR11937">
    <property type="entry name" value="ACTIN"/>
    <property type="match status" value="1"/>
</dbReference>